<reference evidence="2 3" key="1">
    <citation type="submission" date="2024-02" db="EMBL/GenBank/DDBJ databases">
        <title>Lysinimicrobium sediminis NBRC 112286.</title>
        <authorList>
            <person name="Ichikawa N."/>
            <person name="Katano-Makiyama Y."/>
            <person name="Hidaka K."/>
        </authorList>
    </citation>
    <scope>NUCLEOTIDE SEQUENCE [LARGE SCALE GENOMIC DNA]</scope>
    <source>
        <strain evidence="2 3">NBRC 112286</strain>
    </source>
</reference>
<evidence type="ECO:0000313" key="3">
    <source>
        <dbReference type="Proteomes" id="UP001426770"/>
    </source>
</evidence>
<accession>A0ABP9WH79</accession>
<dbReference type="SMART" id="SM00507">
    <property type="entry name" value="HNHc"/>
    <property type="match status" value="1"/>
</dbReference>
<dbReference type="CDD" id="cd00085">
    <property type="entry name" value="HNHc"/>
    <property type="match status" value="1"/>
</dbReference>
<name>A0ABP9WH79_9MICO</name>
<dbReference type="InterPro" id="IPR003615">
    <property type="entry name" value="HNH_nuc"/>
</dbReference>
<dbReference type="EMBL" id="BAABRR010000002">
    <property type="protein sequence ID" value="GAA5518115.1"/>
    <property type="molecule type" value="Genomic_DNA"/>
</dbReference>
<comment type="caution">
    <text evidence="2">The sequence shown here is derived from an EMBL/GenBank/DDBJ whole genome shotgun (WGS) entry which is preliminary data.</text>
</comment>
<proteinExistence type="predicted"/>
<gene>
    <name evidence="2" type="ORF">Lsed01_00533</name>
</gene>
<organism evidence="2 3">
    <name type="scientific">Demequina sediminis</name>
    <dbReference type="NCBI Taxonomy" id="1930058"/>
    <lineage>
        <taxon>Bacteria</taxon>
        <taxon>Bacillati</taxon>
        <taxon>Actinomycetota</taxon>
        <taxon>Actinomycetes</taxon>
        <taxon>Micrococcales</taxon>
        <taxon>Demequinaceae</taxon>
        <taxon>Demequina</taxon>
    </lineage>
</organism>
<protein>
    <recommendedName>
        <fullName evidence="1">HNH nuclease domain-containing protein</fullName>
    </recommendedName>
</protein>
<dbReference type="RefSeq" id="WP_286214010.1">
    <property type="nucleotide sequence ID" value="NZ_AP027736.1"/>
</dbReference>
<feature type="domain" description="HNH nuclease" evidence="1">
    <location>
        <begin position="369"/>
        <end position="419"/>
    </location>
</feature>
<evidence type="ECO:0000259" key="1">
    <source>
        <dbReference type="SMART" id="SM00507"/>
    </source>
</evidence>
<keyword evidence="3" id="KW-1185">Reference proteome</keyword>
<sequence length="475" mass="51407">MTTMAVPEVRDARGALDVREALRARVDAAGDLTDWDLTALARDLVDRRREVDLMLARVTAEVGARSGQGASGLARRRGFRGSDQLVASLTGGTVAEAERLRVLGTALEGRVDDAPGGAAVLPHLAWAARERHLSPDAFVLLRGVLMRHPDACDGDGVPVDAAVRATPLGRQPLARVERVAVDRAVALPLRSVRALVAQLEAGLTPARVAEENYEELHASRLASFREEANGMVFVSAMLDPLTAAPLMAAVDGYVAHALRARRDDGVGGQDAGDRPTTAQLRADALGWLGRHATGCRQPHDAVRTTVSIRVSLADLRAGDGYGTVDGITMPIPVGVLRRHAVDAEVVPTVLGMGSEILDHGRAKRLFTAAQRRAIAERDRGCAFCGAPPRFCDVHHLHEWQYGGLTNVRDGIMLCVGCHHWIHREGWAIRWRRGSPEFVPPAAVDPRRTPRQGYQARVRLDRVTSPRLDTLGVRRT</sequence>
<evidence type="ECO:0000313" key="2">
    <source>
        <dbReference type="EMBL" id="GAA5518115.1"/>
    </source>
</evidence>
<dbReference type="Proteomes" id="UP001426770">
    <property type="component" value="Unassembled WGS sequence"/>
</dbReference>